<feature type="transmembrane region" description="Helical" evidence="1">
    <location>
        <begin position="91"/>
        <end position="113"/>
    </location>
</feature>
<dbReference type="Gene3D" id="3.30.565.10">
    <property type="entry name" value="Histidine kinase-like ATPase, C-terminal domain"/>
    <property type="match status" value="1"/>
</dbReference>
<evidence type="ECO:0000259" key="2">
    <source>
        <dbReference type="SMART" id="SM00387"/>
    </source>
</evidence>
<feature type="transmembrane region" description="Helical" evidence="1">
    <location>
        <begin position="167"/>
        <end position="184"/>
    </location>
</feature>
<evidence type="ECO:0000256" key="1">
    <source>
        <dbReference type="SAM" id="Phobius"/>
    </source>
</evidence>
<dbReference type="RefSeq" id="WP_173769053.1">
    <property type="nucleotide sequence ID" value="NZ_JAAITS010000001.1"/>
</dbReference>
<dbReference type="PANTHER" id="PTHR40448:SF1">
    <property type="entry name" value="TWO-COMPONENT SENSOR HISTIDINE KINASE"/>
    <property type="match status" value="1"/>
</dbReference>
<feature type="transmembrane region" description="Helical" evidence="1">
    <location>
        <begin position="196"/>
        <end position="222"/>
    </location>
</feature>
<keyword evidence="1" id="KW-1133">Transmembrane helix</keyword>
<name>A0ABX2H399_9FIRM</name>
<keyword evidence="1" id="KW-0812">Transmembrane</keyword>
<feature type="domain" description="Histidine kinase/HSP90-like ATPase" evidence="2">
    <location>
        <begin position="335"/>
        <end position="439"/>
    </location>
</feature>
<dbReference type="InterPro" id="IPR032834">
    <property type="entry name" value="NatK-like_C"/>
</dbReference>
<feature type="transmembrane region" description="Helical" evidence="1">
    <location>
        <begin position="37"/>
        <end position="58"/>
    </location>
</feature>
<dbReference type="SUPFAM" id="SSF55874">
    <property type="entry name" value="ATPase domain of HSP90 chaperone/DNA topoisomerase II/histidine kinase"/>
    <property type="match status" value="1"/>
</dbReference>
<dbReference type="SMART" id="SM00387">
    <property type="entry name" value="HATPase_c"/>
    <property type="match status" value="1"/>
</dbReference>
<evidence type="ECO:0000313" key="3">
    <source>
        <dbReference type="EMBL" id="NSG83876.1"/>
    </source>
</evidence>
<dbReference type="CDD" id="cd16935">
    <property type="entry name" value="HATPase_AgrC-ComD-like"/>
    <property type="match status" value="1"/>
</dbReference>
<proteinExistence type="predicted"/>
<dbReference type="PANTHER" id="PTHR40448">
    <property type="entry name" value="TWO-COMPONENT SENSOR HISTIDINE KINASE"/>
    <property type="match status" value="1"/>
</dbReference>
<dbReference type="Pfam" id="PF14501">
    <property type="entry name" value="HATPase_c_5"/>
    <property type="match status" value="1"/>
</dbReference>
<dbReference type="EMBL" id="JAAITS010000001">
    <property type="protein sequence ID" value="NSG83876.1"/>
    <property type="molecule type" value="Genomic_DNA"/>
</dbReference>
<sequence length="447" mass="50415">MNTILRPVLELTVMISGLFLAYLPVQTYLKQPPGRLAAWLAPLLAGICLLEGGFCYFLNIPTSSVLFPTLLVLMLIYHKSLTISIWKSGSIFLAVCGVFACVNSLSRAVNAIVAERLGLPETEIWFHTSAGIFYNVICLLFVAAAWYPASHAARTMIDDENLAQTWYVFWILPLIFIGLNLFMIPKYEGTLYTGRILQGYIVISLMLLVILMLFYTMFLMMANSLNKNARLQQENHFLSLQQARYENLCSAIEEARQARHDIRHHFLQLSSLAEKGDLEKIKEYLSNANSKIPDYDLHFCENQAADSVISHYAALAKRENIPFRAKADLPAHISIDQIDMCLVLSNLLENALEASLKAKSSNRRIHAEVYLHHKHLLLIQVENTFEGKIQEKNHIFQSSKRPGNGVGIQSVRHIAEKNGGDSSFTYENGVFTAKIMLRIQKTAVSHP</sequence>
<feature type="transmembrane region" description="Helical" evidence="1">
    <location>
        <begin position="65"/>
        <end position="85"/>
    </location>
</feature>
<gene>
    <name evidence="3" type="ORF">G5B17_00180</name>
</gene>
<reference evidence="3 4" key="1">
    <citation type="journal article" date="2020" name="Cell Host Microbe">
        <title>Functional and Genomic Variation between Human-Derived Isolates of Lachnospiraceae Reveals Inter- and Intra-Species Diversity.</title>
        <authorList>
            <person name="Sorbara M.T."/>
            <person name="Littmann E.R."/>
            <person name="Fontana E."/>
            <person name="Moody T.U."/>
            <person name="Kohout C.E."/>
            <person name="Gjonbalaj M."/>
            <person name="Eaton V."/>
            <person name="Seok R."/>
            <person name="Leiner I.M."/>
            <person name="Pamer E.G."/>
        </authorList>
    </citation>
    <scope>NUCLEOTIDE SEQUENCE [LARGE SCALE GENOMIC DNA]</scope>
    <source>
        <strain evidence="3 4">MSK.17.74</strain>
    </source>
</reference>
<dbReference type="InterPro" id="IPR036890">
    <property type="entry name" value="HATPase_C_sf"/>
</dbReference>
<keyword evidence="4" id="KW-1185">Reference proteome</keyword>
<feature type="transmembrane region" description="Helical" evidence="1">
    <location>
        <begin position="125"/>
        <end position="147"/>
    </location>
</feature>
<protein>
    <submittedName>
        <fullName evidence="3">GHKL domain-containing protein</fullName>
    </submittedName>
</protein>
<organism evidence="3 4">
    <name type="scientific">Blautia faecis</name>
    <dbReference type="NCBI Taxonomy" id="871665"/>
    <lineage>
        <taxon>Bacteria</taxon>
        <taxon>Bacillati</taxon>
        <taxon>Bacillota</taxon>
        <taxon>Clostridia</taxon>
        <taxon>Lachnospirales</taxon>
        <taxon>Lachnospiraceae</taxon>
        <taxon>Blautia</taxon>
    </lineage>
</organism>
<evidence type="ECO:0000313" key="4">
    <source>
        <dbReference type="Proteomes" id="UP001644719"/>
    </source>
</evidence>
<dbReference type="Proteomes" id="UP001644719">
    <property type="component" value="Unassembled WGS sequence"/>
</dbReference>
<feature type="transmembrane region" description="Helical" evidence="1">
    <location>
        <begin position="7"/>
        <end position="25"/>
    </location>
</feature>
<dbReference type="InterPro" id="IPR003594">
    <property type="entry name" value="HATPase_dom"/>
</dbReference>
<keyword evidence="1" id="KW-0472">Membrane</keyword>
<comment type="caution">
    <text evidence="3">The sequence shown here is derived from an EMBL/GenBank/DDBJ whole genome shotgun (WGS) entry which is preliminary data.</text>
</comment>
<accession>A0ABX2H399</accession>